<evidence type="ECO:0000313" key="10">
    <source>
        <dbReference type="Proteomes" id="UP000316621"/>
    </source>
</evidence>
<evidence type="ECO:0000256" key="6">
    <source>
        <dbReference type="SAM" id="MobiDB-lite"/>
    </source>
</evidence>
<evidence type="ECO:0000256" key="1">
    <source>
        <dbReference type="ARBA" id="ARBA00009156"/>
    </source>
</evidence>
<keyword evidence="5" id="KW-0067">ATP-binding</keyword>
<keyword evidence="4" id="KW-0418">Kinase</keyword>
<evidence type="ECO:0000256" key="5">
    <source>
        <dbReference type="ARBA" id="ARBA00022840"/>
    </source>
</evidence>
<reference evidence="9 10" key="1">
    <citation type="journal article" date="2018" name="Science">
        <title>The opium poppy genome and morphinan production.</title>
        <authorList>
            <person name="Guo L."/>
            <person name="Winzer T."/>
            <person name="Yang X."/>
            <person name="Li Y."/>
            <person name="Ning Z."/>
            <person name="He Z."/>
            <person name="Teodor R."/>
            <person name="Lu Y."/>
            <person name="Bowser T.A."/>
            <person name="Graham I.A."/>
            <person name="Ye K."/>
        </authorList>
    </citation>
    <scope>NUCLEOTIDE SEQUENCE [LARGE SCALE GENOMIC DNA]</scope>
    <source>
        <strain evidence="10">cv. HN1</strain>
        <tissue evidence="9">Leaves</tissue>
    </source>
</reference>
<dbReference type="PANTHER" id="PTHR10196:SF69">
    <property type="entry name" value="GLYCEROL KINASE"/>
    <property type="match status" value="1"/>
</dbReference>
<feature type="domain" description="Carbohydrate kinase FGGY C-terminal" evidence="8">
    <location>
        <begin position="11"/>
        <end position="90"/>
    </location>
</feature>
<keyword evidence="3" id="KW-0547">Nucleotide-binding</keyword>
<evidence type="ECO:0000256" key="7">
    <source>
        <dbReference type="SAM" id="SignalP"/>
    </source>
</evidence>
<dbReference type="GO" id="GO:0004370">
    <property type="term" value="F:glycerol kinase activity"/>
    <property type="evidence" value="ECO:0007669"/>
    <property type="project" value="TreeGrafter"/>
</dbReference>
<sequence>MICVWVMMIRWVAGAAVQWLKESLGIVQSASEIEELAGKIENTGRVYFVPASNGLFAPWWRDDARGICIGITRFTNKSPITSVLESMCFQADLLGCPVVRPASIETTALGAAYASWLAVGVWTEQDVFSDEAKQEKPTTVQPNLDGAKEEKSNVLV</sequence>
<evidence type="ECO:0000259" key="8">
    <source>
        <dbReference type="Pfam" id="PF02782"/>
    </source>
</evidence>
<accession>A0A4Y7KAD5</accession>
<dbReference type="GO" id="GO:0005739">
    <property type="term" value="C:mitochondrion"/>
    <property type="evidence" value="ECO:0007669"/>
    <property type="project" value="TreeGrafter"/>
</dbReference>
<feature type="chain" id="PRO_5021324907" description="Carbohydrate kinase FGGY C-terminal domain-containing protein" evidence="7">
    <location>
        <begin position="16"/>
        <end position="156"/>
    </location>
</feature>
<organism evidence="9 10">
    <name type="scientific">Papaver somniferum</name>
    <name type="common">Opium poppy</name>
    <dbReference type="NCBI Taxonomy" id="3469"/>
    <lineage>
        <taxon>Eukaryota</taxon>
        <taxon>Viridiplantae</taxon>
        <taxon>Streptophyta</taxon>
        <taxon>Embryophyta</taxon>
        <taxon>Tracheophyta</taxon>
        <taxon>Spermatophyta</taxon>
        <taxon>Magnoliopsida</taxon>
        <taxon>Ranunculales</taxon>
        <taxon>Papaveraceae</taxon>
        <taxon>Papaveroideae</taxon>
        <taxon>Papaver</taxon>
    </lineage>
</organism>
<evidence type="ECO:0000256" key="3">
    <source>
        <dbReference type="ARBA" id="ARBA00022741"/>
    </source>
</evidence>
<keyword evidence="7" id="KW-0732">Signal</keyword>
<dbReference type="EMBL" id="CM010721">
    <property type="protein sequence ID" value="RZC68889.1"/>
    <property type="molecule type" value="Genomic_DNA"/>
</dbReference>
<dbReference type="STRING" id="3469.A0A4Y7KAD5"/>
<dbReference type="GO" id="GO:0005524">
    <property type="term" value="F:ATP binding"/>
    <property type="evidence" value="ECO:0007669"/>
    <property type="project" value="UniProtKB-KW"/>
</dbReference>
<gene>
    <name evidence="9" type="ORF">C5167_034078</name>
</gene>
<dbReference type="InterPro" id="IPR018485">
    <property type="entry name" value="FGGY_C"/>
</dbReference>
<feature type="region of interest" description="Disordered" evidence="6">
    <location>
        <begin position="130"/>
        <end position="156"/>
    </location>
</feature>
<protein>
    <recommendedName>
        <fullName evidence="8">Carbohydrate kinase FGGY C-terminal domain-containing protein</fullName>
    </recommendedName>
</protein>
<dbReference type="GO" id="GO:0046167">
    <property type="term" value="P:glycerol-3-phosphate biosynthetic process"/>
    <property type="evidence" value="ECO:0007669"/>
    <property type="project" value="TreeGrafter"/>
</dbReference>
<dbReference type="GO" id="GO:0006071">
    <property type="term" value="P:glycerol metabolic process"/>
    <property type="evidence" value="ECO:0007669"/>
    <property type="project" value="TreeGrafter"/>
</dbReference>
<proteinExistence type="inferred from homology"/>
<dbReference type="Gramene" id="RZC68889">
    <property type="protein sequence ID" value="RZC68889"/>
    <property type="gene ID" value="C5167_034078"/>
</dbReference>
<dbReference type="InterPro" id="IPR043129">
    <property type="entry name" value="ATPase_NBD"/>
</dbReference>
<dbReference type="Proteomes" id="UP000316621">
    <property type="component" value="Chromosome 7"/>
</dbReference>
<feature type="signal peptide" evidence="7">
    <location>
        <begin position="1"/>
        <end position="15"/>
    </location>
</feature>
<feature type="compositionally biased region" description="Basic and acidic residues" evidence="6">
    <location>
        <begin position="146"/>
        <end position="156"/>
    </location>
</feature>
<dbReference type="Gene3D" id="3.30.420.40">
    <property type="match status" value="2"/>
</dbReference>
<dbReference type="SUPFAM" id="SSF53067">
    <property type="entry name" value="Actin-like ATPase domain"/>
    <property type="match status" value="1"/>
</dbReference>
<evidence type="ECO:0000256" key="4">
    <source>
        <dbReference type="ARBA" id="ARBA00022777"/>
    </source>
</evidence>
<keyword evidence="2" id="KW-0808">Transferase</keyword>
<evidence type="ECO:0000313" key="9">
    <source>
        <dbReference type="EMBL" id="RZC68889.1"/>
    </source>
</evidence>
<name>A0A4Y7KAD5_PAPSO</name>
<dbReference type="GO" id="GO:0006641">
    <property type="term" value="P:triglyceride metabolic process"/>
    <property type="evidence" value="ECO:0007669"/>
    <property type="project" value="TreeGrafter"/>
</dbReference>
<keyword evidence="10" id="KW-1185">Reference proteome</keyword>
<comment type="similarity">
    <text evidence="1">Belongs to the FGGY kinase family.</text>
</comment>
<evidence type="ECO:0000256" key="2">
    <source>
        <dbReference type="ARBA" id="ARBA00022679"/>
    </source>
</evidence>
<dbReference type="PANTHER" id="PTHR10196">
    <property type="entry name" value="SUGAR KINASE"/>
    <property type="match status" value="1"/>
</dbReference>
<dbReference type="AlphaFoldDB" id="A0A4Y7KAD5"/>
<dbReference type="Pfam" id="PF02782">
    <property type="entry name" value="FGGY_C"/>
    <property type="match status" value="1"/>
</dbReference>